<dbReference type="Pfam" id="PF01070">
    <property type="entry name" value="FMN_dh"/>
    <property type="match status" value="1"/>
</dbReference>
<feature type="domain" description="FMN hydroxy acid dehydrogenase" evidence="8">
    <location>
        <begin position="10"/>
        <end position="393"/>
    </location>
</feature>
<name>A0A158JI64_9BURK</name>
<comment type="cofactor">
    <cofactor evidence="1">
        <name>FMN</name>
        <dbReference type="ChEBI" id="CHEBI:58210"/>
    </cofactor>
</comment>
<organism evidence="9 10">
    <name type="scientific">Caballeronia udeis</name>
    <dbReference type="NCBI Taxonomy" id="1232866"/>
    <lineage>
        <taxon>Bacteria</taxon>
        <taxon>Pseudomonadati</taxon>
        <taxon>Pseudomonadota</taxon>
        <taxon>Betaproteobacteria</taxon>
        <taxon>Burkholderiales</taxon>
        <taxon>Burkholderiaceae</taxon>
        <taxon>Caballeronia</taxon>
    </lineage>
</organism>
<keyword evidence="2 7" id="KW-0285">Flavoprotein</keyword>
<dbReference type="GO" id="GO:0016491">
    <property type="term" value="F:oxidoreductase activity"/>
    <property type="evidence" value="ECO:0007669"/>
    <property type="project" value="UniProtKB-KW"/>
</dbReference>
<dbReference type="AlphaFoldDB" id="A0A158JI64"/>
<dbReference type="InterPro" id="IPR008259">
    <property type="entry name" value="FMN_hydac_DH_AS"/>
</dbReference>
<feature type="binding site" evidence="7">
    <location>
        <position position="175"/>
    </location>
    <ligand>
        <name>glyoxylate</name>
        <dbReference type="ChEBI" id="CHEBI:36655"/>
    </ligand>
</feature>
<feature type="binding site" evidence="7">
    <location>
        <position position="118"/>
    </location>
    <ligand>
        <name>FMN</name>
        <dbReference type="ChEBI" id="CHEBI:58210"/>
    </ligand>
</feature>
<dbReference type="PIRSF" id="PIRSF000138">
    <property type="entry name" value="Al-hdrx_acd_dh"/>
    <property type="match status" value="1"/>
</dbReference>
<feature type="binding site" evidence="7">
    <location>
        <position position="287"/>
    </location>
    <ligand>
        <name>FMN</name>
        <dbReference type="ChEBI" id="CHEBI:58210"/>
    </ligand>
</feature>
<dbReference type="PROSITE" id="PS00557">
    <property type="entry name" value="FMN_HYDROXY_ACID_DH_1"/>
    <property type="match status" value="1"/>
</dbReference>
<feature type="binding site" evidence="7">
    <location>
        <position position="289"/>
    </location>
    <ligand>
        <name>glyoxylate</name>
        <dbReference type="ChEBI" id="CHEBI:36655"/>
    </ligand>
</feature>
<feature type="binding site" evidence="7">
    <location>
        <begin position="342"/>
        <end position="343"/>
    </location>
    <ligand>
        <name>FMN</name>
        <dbReference type="ChEBI" id="CHEBI:58210"/>
    </ligand>
</feature>
<feature type="binding site" evidence="7">
    <location>
        <position position="36"/>
    </location>
    <ligand>
        <name>glyoxylate</name>
        <dbReference type="ChEBI" id="CHEBI:36655"/>
    </ligand>
</feature>
<feature type="binding site" evidence="7">
    <location>
        <position position="292"/>
    </location>
    <ligand>
        <name>glyoxylate</name>
        <dbReference type="ChEBI" id="CHEBI:36655"/>
    </ligand>
</feature>
<dbReference type="PANTHER" id="PTHR10578:SF107">
    <property type="entry name" value="2-HYDROXYACID OXIDASE 1"/>
    <property type="match status" value="1"/>
</dbReference>
<dbReference type="PROSITE" id="PS51349">
    <property type="entry name" value="FMN_HYDROXY_ACID_DH_2"/>
    <property type="match status" value="1"/>
</dbReference>
<dbReference type="InterPro" id="IPR037396">
    <property type="entry name" value="FMN_HAD"/>
</dbReference>
<gene>
    <name evidence="9" type="ORF">AWB69_08029</name>
</gene>
<sequence length="428" mass="46570">MTKQLKDASNKMRDILSLADFERIAKKRLPRPLFGYISGATEDNASLDDNRDAFNELGFVPRVLRDVSGRSQSIELFGVRYEAPIGISPMGISSLSGYRGDLTQAQGAQACGVPMILSGASLIRMEDVVRAAPGTWFQAYMPRTLEEIGGLVARVLAARVTTLVVTVDSAVVPNRENNARNGFKTPLRPNLSLLCDGLTHPTWSLFTFLRTMIRHGMPYFENAGATRGEPLLSRRANRDFSGREHLDWNAIRAIRGQWKGPLVLKGITHPNDAATARDLGVDGIIVSNHGGRQLDGTVSPMRMLPHVVKACKGMPVMIDSGFRRGTDVLKAIALGAKCAFIGRPFNYAATIAGQAGVEHAIALLKAEIRADMGLLGVNSLDELGPEFLRLKRFHLDDLVVPARQSAIVEESESRGAARTLPHNSAMVP</sequence>
<evidence type="ECO:0000256" key="1">
    <source>
        <dbReference type="ARBA" id="ARBA00001917"/>
    </source>
</evidence>
<evidence type="ECO:0000259" key="8">
    <source>
        <dbReference type="PROSITE" id="PS51349"/>
    </source>
</evidence>
<comment type="similarity">
    <text evidence="5">Belongs to the FMN-dependent alpha-hydroxy acid dehydrogenase family.</text>
</comment>
<feature type="binding site" evidence="7">
    <location>
        <begin position="89"/>
        <end position="91"/>
    </location>
    <ligand>
        <name>FMN</name>
        <dbReference type="ChEBI" id="CHEBI:58210"/>
    </ligand>
</feature>
<dbReference type="InterPro" id="IPR000262">
    <property type="entry name" value="FMN-dep_DH"/>
</dbReference>
<feature type="binding site" evidence="7">
    <location>
        <position position="265"/>
    </location>
    <ligand>
        <name>FMN</name>
        <dbReference type="ChEBI" id="CHEBI:58210"/>
    </ligand>
</feature>
<evidence type="ECO:0000313" key="10">
    <source>
        <dbReference type="Proteomes" id="UP000054683"/>
    </source>
</evidence>
<dbReference type="InterPro" id="IPR013785">
    <property type="entry name" value="Aldolase_TIM"/>
</dbReference>
<feature type="binding site" evidence="7">
    <location>
        <begin position="319"/>
        <end position="323"/>
    </location>
    <ligand>
        <name>FMN</name>
        <dbReference type="ChEBI" id="CHEBI:58210"/>
    </ligand>
</feature>
<dbReference type="GO" id="GO:0010181">
    <property type="term" value="F:FMN binding"/>
    <property type="evidence" value="ECO:0007669"/>
    <property type="project" value="InterPro"/>
</dbReference>
<dbReference type="CDD" id="cd02809">
    <property type="entry name" value="alpha_hydroxyacid_oxid_FMN"/>
    <property type="match status" value="1"/>
</dbReference>
<evidence type="ECO:0000256" key="2">
    <source>
        <dbReference type="ARBA" id="ARBA00022630"/>
    </source>
</evidence>
<dbReference type="EMBL" id="FCOK02000092">
    <property type="protein sequence ID" value="SAL68526.1"/>
    <property type="molecule type" value="Genomic_DNA"/>
</dbReference>
<dbReference type="Proteomes" id="UP000054683">
    <property type="component" value="Unassembled WGS sequence"/>
</dbReference>
<dbReference type="RefSeq" id="WP_063978000.1">
    <property type="nucleotide sequence ID" value="NZ_FCOK02000092.1"/>
</dbReference>
<accession>A0A158JI64</accession>
<evidence type="ECO:0000256" key="7">
    <source>
        <dbReference type="PIRSR" id="PIRSR000138-2"/>
    </source>
</evidence>
<keyword evidence="4" id="KW-0560">Oxidoreductase</keyword>
<reference evidence="9 10" key="1">
    <citation type="submission" date="2016-01" db="EMBL/GenBank/DDBJ databases">
        <authorList>
            <person name="Oliw E.H."/>
        </authorList>
    </citation>
    <scope>NUCLEOTIDE SEQUENCE [LARGE SCALE GENOMIC DNA]</scope>
    <source>
        <strain evidence="9">LMG 27134</strain>
    </source>
</reference>
<evidence type="ECO:0000256" key="5">
    <source>
        <dbReference type="ARBA" id="ARBA00024042"/>
    </source>
</evidence>
<evidence type="ECO:0000256" key="4">
    <source>
        <dbReference type="ARBA" id="ARBA00023002"/>
    </source>
</evidence>
<dbReference type="Gene3D" id="3.20.20.70">
    <property type="entry name" value="Aldolase class I"/>
    <property type="match status" value="1"/>
</dbReference>
<keyword evidence="3 7" id="KW-0288">FMN</keyword>
<feature type="binding site" evidence="7">
    <location>
        <position position="138"/>
    </location>
    <ligand>
        <name>FMN</name>
        <dbReference type="ChEBI" id="CHEBI:58210"/>
    </ligand>
</feature>
<dbReference type="PANTHER" id="PTHR10578">
    <property type="entry name" value="S -2-HYDROXY-ACID OXIDASE-RELATED"/>
    <property type="match status" value="1"/>
</dbReference>
<evidence type="ECO:0000256" key="6">
    <source>
        <dbReference type="PIRSR" id="PIRSR000138-1"/>
    </source>
</evidence>
<dbReference type="InterPro" id="IPR012133">
    <property type="entry name" value="Alpha-hydoxy_acid_DH_FMN"/>
</dbReference>
<evidence type="ECO:0000313" key="9">
    <source>
        <dbReference type="EMBL" id="SAL68526.1"/>
    </source>
</evidence>
<evidence type="ECO:0000256" key="3">
    <source>
        <dbReference type="ARBA" id="ARBA00022643"/>
    </source>
</evidence>
<dbReference type="OrthoDB" id="9770452at2"/>
<feature type="active site" description="Proton acceptor" evidence="6">
    <location>
        <position position="289"/>
    </location>
</feature>
<dbReference type="SUPFAM" id="SSF51395">
    <property type="entry name" value="FMN-linked oxidoreductases"/>
    <property type="match status" value="1"/>
</dbReference>
<feature type="binding site" evidence="7">
    <location>
        <position position="140"/>
    </location>
    <ligand>
        <name>glyoxylate</name>
        <dbReference type="ChEBI" id="CHEBI:36655"/>
    </ligand>
</feature>
<proteinExistence type="inferred from homology"/>
<protein>
    <submittedName>
        <fullName evidence="9">L-lactate dehydrogenase</fullName>
    </submittedName>
</protein>
<feature type="binding site" evidence="7">
    <location>
        <position position="166"/>
    </location>
    <ligand>
        <name>FMN</name>
        <dbReference type="ChEBI" id="CHEBI:58210"/>
    </ligand>
</feature>